<proteinExistence type="predicted"/>
<evidence type="ECO:0000313" key="2">
    <source>
        <dbReference type="EMBL" id="MVU82742.1"/>
    </source>
</evidence>
<accession>A0A7K1V8D5</accession>
<dbReference type="Pfam" id="PF01494">
    <property type="entry name" value="FAD_binding_3"/>
    <property type="match status" value="1"/>
</dbReference>
<name>A0A7K1V8D5_9NOCA</name>
<sequence>MHQNSSKNVLISGASIAGPALAFWLERYGFNPTIVEKSPVLRPGGQAIDVLGTATEVVRRMGLLDQVHARSTGKRGTSYVDADGKARATISSEEFNGVGANGDTEIQRGDLAEVLYEATRDDVEYLFGDSIAALREDERGVHVTFEHSPARTFDLVIGADGVHSHTRKLVFGPESDFVHHMGYYISIFTTPNLLGLDHWELDYNAPGTIAGSYSARENTEAKAIFAWASDPLDYDYRDTDAQRRILTETFAGQGWEVPRLLAALPDAPDFYFDAMAQVRMDSWSRGRVALVGDAGYCASPLSGQGADLSLVGAYVLAGELAAAAGDHTLAFARYEQELRPMVEACQKFAEGVGGWYAPNSKAMIAFRNLNVRLLPYLPWRGLIGGAPQKVARTIAAKDYRFAESPARR</sequence>
<dbReference type="SUPFAM" id="SSF51905">
    <property type="entry name" value="FAD/NAD(P)-binding domain"/>
    <property type="match status" value="1"/>
</dbReference>
<dbReference type="InterPro" id="IPR036188">
    <property type="entry name" value="FAD/NAD-bd_sf"/>
</dbReference>
<reference evidence="2 3" key="1">
    <citation type="submission" date="2019-12" db="EMBL/GenBank/DDBJ databases">
        <title>Nocardia sp. nov. ET3-3 isolated from soil.</title>
        <authorList>
            <person name="Kanchanasin P."/>
            <person name="Tanasupawat S."/>
            <person name="Yuki M."/>
            <person name="Kudo T."/>
        </authorList>
    </citation>
    <scope>NUCLEOTIDE SEQUENCE [LARGE SCALE GENOMIC DNA]</scope>
    <source>
        <strain evidence="2 3">ET3-3</strain>
    </source>
</reference>
<dbReference type="PANTHER" id="PTHR46865:SF2">
    <property type="entry name" value="MONOOXYGENASE"/>
    <property type="match status" value="1"/>
</dbReference>
<dbReference type="Gene3D" id="3.30.9.10">
    <property type="entry name" value="D-Amino Acid Oxidase, subunit A, domain 2"/>
    <property type="match status" value="1"/>
</dbReference>
<evidence type="ECO:0000313" key="3">
    <source>
        <dbReference type="Proteomes" id="UP000466794"/>
    </source>
</evidence>
<dbReference type="PRINTS" id="PR00420">
    <property type="entry name" value="RNGMNOXGNASE"/>
</dbReference>
<dbReference type="GO" id="GO:0071949">
    <property type="term" value="F:FAD binding"/>
    <property type="evidence" value="ECO:0007669"/>
    <property type="project" value="InterPro"/>
</dbReference>
<protein>
    <submittedName>
        <fullName evidence="2">FAD-dependent oxidoreductase</fullName>
    </submittedName>
</protein>
<dbReference type="PANTHER" id="PTHR46865">
    <property type="entry name" value="OXIDOREDUCTASE-RELATED"/>
    <property type="match status" value="1"/>
</dbReference>
<feature type="domain" description="FAD-binding" evidence="1">
    <location>
        <begin position="8"/>
        <end position="347"/>
    </location>
</feature>
<dbReference type="RefSeq" id="WP_157392315.1">
    <property type="nucleotide sequence ID" value="NZ_WRPP01000010.1"/>
</dbReference>
<dbReference type="InterPro" id="IPR002938">
    <property type="entry name" value="FAD-bd"/>
</dbReference>
<comment type="caution">
    <text evidence="2">The sequence shown here is derived from an EMBL/GenBank/DDBJ whole genome shotgun (WGS) entry which is preliminary data.</text>
</comment>
<keyword evidence="3" id="KW-1185">Reference proteome</keyword>
<organism evidence="2 3">
    <name type="scientific">Nocardia terrae</name>
    <dbReference type="NCBI Taxonomy" id="2675851"/>
    <lineage>
        <taxon>Bacteria</taxon>
        <taxon>Bacillati</taxon>
        <taxon>Actinomycetota</taxon>
        <taxon>Actinomycetes</taxon>
        <taxon>Mycobacteriales</taxon>
        <taxon>Nocardiaceae</taxon>
        <taxon>Nocardia</taxon>
    </lineage>
</organism>
<dbReference type="AlphaFoldDB" id="A0A7K1V8D5"/>
<dbReference type="Gene3D" id="3.50.50.60">
    <property type="entry name" value="FAD/NAD(P)-binding domain"/>
    <property type="match status" value="1"/>
</dbReference>
<dbReference type="InterPro" id="IPR051704">
    <property type="entry name" value="FAD_aromatic-hydroxylase"/>
</dbReference>
<gene>
    <name evidence="2" type="ORF">GPX89_36600</name>
</gene>
<evidence type="ECO:0000259" key="1">
    <source>
        <dbReference type="Pfam" id="PF01494"/>
    </source>
</evidence>
<dbReference type="Proteomes" id="UP000466794">
    <property type="component" value="Unassembled WGS sequence"/>
</dbReference>
<dbReference type="EMBL" id="WRPP01000010">
    <property type="protein sequence ID" value="MVU82742.1"/>
    <property type="molecule type" value="Genomic_DNA"/>
</dbReference>